<feature type="domain" description="Beta-lactamase class A catalytic" evidence="1">
    <location>
        <begin position="2"/>
        <end position="147"/>
    </location>
</feature>
<dbReference type="Gene3D" id="3.40.710.10">
    <property type="entry name" value="DD-peptidase/beta-lactamase superfamily"/>
    <property type="match status" value="1"/>
</dbReference>
<dbReference type="EMBL" id="QZFU01000014">
    <property type="protein sequence ID" value="RJO77954.1"/>
    <property type="molecule type" value="Genomic_DNA"/>
</dbReference>
<comment type="caution">
    <text evidence="2">The sequence shown here is derived from an EMBL/GenBank/DDBJ whole genome shotgun (WGS) entry which is preliminary data.</text>
</comment>
<dbReference type="InterPro" id="IPR012338">
    <property type="entry name" value="Beta-lactam/transpept-like"/>
</dbReference>
<organism evidence="2 3">
    <name type="scientific">Nocardia panacis</name>
    <dbReference type="NCBI Taxonomy" id="2340916"/>
    <lineage>
        <taxon>Bacteria</taxon>
        <taxon>Bacillati</taxon>
        <taxon>Actinomycetota</taxon>
        <taxon>Actinomycetes</taxon>
        <taxon>Mycobacteriales</taxon>
        <taxon>Nocardiaceae</taxon>
        <taxon>Nocardia</taxon>
    </lineage>
</organism>
<accession>A0A3A4KWJ9</accession>
<dbReference type="PANTHER" id="PTHR35333:SF3">
    <property type="entry name" value="BETA-LACTAMASE-TYPE TRANSPEPTIDASE FOLD CONTAINING PROTEIN"/>
    <property type="match status" value="1"/>
</dbReference>
<dbReference type="GO" id="GO:0008800">
    <property type="term" value="F:beta-lactamase activity"/>
    <property type="evidence" value="ECO:0007669"/>
    <property type="project" value="InterPro"/>
</dbReference>
<dbReference type="OrthoDB" id="9784149at2"/>
<dbReference type="PRINTS" id="PR00118">
    <property type="entry name" value="BLACTAMASEA"/>
</dbReference>
<dbReference type="GO" id="GO:0046677">
    <property type="term" value="P:response to antibiotic"/>
    <property type="evidence" value="ECO:0007669"/>
    <property type="project" value="InterPro"/>
</dbReference>
<gene>
    <name evidence="2" type="ORF">D5S18_06675</name>
</gene>
<dbReference type="Proteomes" id="UP000266677">
    <property type="component" value="Unassembled WGS sequence"/>
</dbReference>
<dbReference type="Pfam" id="PF13354">
    <property type="entry name" value="Beta-lactamase2"/>
    <property type="match status" value="1"/>
</dbReference>
<protein>
    <submittedName>
        <fullName evidence="2">Class A beta-lactamase</fullName>
    </submittedName>
</protein>
<keyword evidence="3" id="KW-1185">Reference proteome</keyword>
<dbReference type="InterPro" id="IPR045155">
    <property type="entry name" value="Beta-lactam_cat"/>
</dbReference>
<evidence type="ECO:0000313" key="3">
    <source>
        <dbReference type="Proteomes" id="UP000266677"/>
    </source>
</evidence>
<sequence>MTLLEIAAAAVTRSDNAAGNLLLRELGGPQRFTAFLRSLGDQAARLDDNEPALGAFRPGDDRNTTTPAGLAADYRAVTLGAVLGTPERVQLIQWMREAKTGDSRIRAGLPSDWITADKTGTGGNYGCVNDAAITWPANGHAPLVIAIQACGNGENGAADETLFPEVTRLVLDGLR</sequence>
<name>A0A3A4KWJ9_9NOCA</name>
<dbReference type="InterPro" id="IPR000871">
    <property type="entry name" value="Beta-lactam_class-A"/>
</dbReference>
<dbReference type="AlphaFoldDB" id="A0A3A4KWJ9"/>
<proteinExistence type="predicted"/>
<reference evidence="2 3" key="1">
    <citation type="submission" date="2018-09" db="EMBL/GenBank/DDBJ databases">
        <title>YIM PH21274 draft genome.</title>
        <authorList>
            <person name="Miao C."/>
        </authorList>
    </citation>
    <scope>NUCLEOTIDE SEQUENCE [LARGE SCALE GENOMIC DNA]</scope>
    <source>
        <strain evidence="2 3">YIM PH 21724</strain>
    </source>
</reference>
<dbReference type="PANTHER" id="PTHR35333">
    <property type="entry name" value="BETA-LACTAMASE"/>
    <property type="match status" value="1"/>
</dbReference>
<evidence type="ECO:0000313" key="2">
    <source>
        <dbReference type="EMBL" id="RJO77954.1"/>
    </source>
</evidence>
<dbReference type="GO" id="GO:0030655">
    <property type="term" value="P:beta-lactam antibiotic catabolic process"/>
    <property type="evidence" value="ECO:0007669"/>
    <property type="project" value="InterPro"/>
</dbReference>
<evidence type="ECO:0000259" key="1">
    <source>
        <dbReference type="Pfam" id="PF13354"/>
    </source>
</evidence>
<dbReference type="SUPFAM" id="SSF56601">
    <property type="entry name" value="beta-lactamase/transpeptidase-like"/>
    <property type="match status" value="1"/>
</dbReference>